<dbReference type="PRINTS" id="PR00149">
    <property type="entry name" value="FUMRATELYASE"/>
</dbReference>
<dbReference type="Gene3D" id="1.10.275.10">
    <property type="entry name" value="Fumarase/aspartase (N-terminal domain)"/>
    <property type="match status" value="1"/>
</dbReference>
<gene>
    <name evidence="16" type="ORF">C7452_1366</name>
</gene>
<dbReference type="InterPro" id="IPR000362">
    <property type="entry name" value="Fumarate_lyase_fam"/>
</dbReference>
<dbReference type="InterPro" id="IPR004769">
    <property type="entry name" value="Pur_lyase"/>
</dbReference>
<dbReference type="FunFam" id="1.20.200.10:FF:000008">
    <property type="entry name" value="Adenylosuccinate lyase"/>
    <property type="match status" value="1"/>
</dbReference>
<comment type="pathway">
    <text evidence="2 14">Purine metabolism; AMP biosynthesis via de novo pathway; AMP from IMP: step 2/2.</text>
</comment>
<sequence>MAIHPVEFRYGTPEMRVIWEAENKLQKMLDVEAALAQAEGELGIIPAEAASEIVRKASTEFVTLERVNEIERDTKHDIASLVKALAEQCEGDAGEYVHFGATSNDIVDTSNSLLLRDSISVLRDKLTRVLEVLLDLADENRDRVCIGRTHGQHALPTTYGMKFAIWADEIHRQLERLDACSERLCVGMMTGAVGTTAALGEEGLEVHERVSEILGLRPVLISNQVVQRDNHAEFIMVLANIATTLDKIALEIRNLQRTEIMEVGEKFDPEKQVGSSTMPHKMNPITAERICGIARVIRSYVVAALENNPLWHERDLTNSSSERIILPEACILTDYILKLTLDVLCNLVFYPENIKRNLEFTGGLIMAERLMAELTRRGMGRQTAYAAVRQCAIEASRTGRSLRDVVLERSEIMDYLTVEDLEEIMNPETYIGSARRMVERVLEESEKWL</sequence>
<dbReference type="SUPFAM" id="SSF48557">
    <property type="entry name" value="L-aspartase-like"/>
    <property type="match status" value="1"/>
</dbReference>
<proteinExistence type="inferred from homology"/>
<dbReference type="InterPro" id="IPR024083">
    <property type="entry name" value="Fumarase/histidase_N"/>
</dbReference>
<reference evidence="16 17" key="1">
    <citation type="submission" date="2018-07" db="EMBL/GenBank/DDBJ databases">
        <title>Genomic Encyclopedia of Type Strains, Phase IV (KMG-IV): sequencing the most valuable type-strain genomes for metagenomic binning, comparative biology and taxonomic classification.</title>
        <authorList>
            <person name="Goeker M."/>
        </authorList>
    </citation>
    <scope>NUCLEOTIDE SEQUENCE [LARGE SCALE GENOMIC DNA]</scope>
    <source>
        <strain evidence="16 17">DSM 7466</strain>
    </source>
</reference>
<dbReference type="InterPro" id="IPR020557">
    <property type="entry name" value="Fumarate_lyase_CS"/>
</dbReference>
<dbReference type="FunFam" id="1.10.40.30:FF:000007">
    <property type="entry name" value="Adenylosuccinate lyase"/>
    <property type="match status" value="1"/>
</dbReference>
<dbReference type="GO" id="GO:0006189">
    <property type="term" value="P:'de novo' IMP biosynthetic process"/>
    <property type="evidence" value="ECO:0007669"/>
    <property type="project" value="UniProtKB-UniPathway"/>
</dbReference>
<evidence type="ECO:0000256" key="5">
    <source>
        <dbReference type="ARBA" id="ARBA00012339"/>
    </source>
</evidence>
<dbReference type="EC" id="4.3.2.2" evidence="5 13"/>
<comment type="catalytic activity">
    <reaction evidence="9">
        <text>(2S)-2-[5-amino-1-(5-phospho-beta-D-ribosyl)imidazole-4-carboxamido]succinate = 5-amino-1-(5-phospho-beta-D-ribosyl)imidazole-4-carboxamide + fumarate</text>
        <dbReference type="Rhea" id="RHEA:23920"/>
        <dbReference type="ChEBI" id="CHEBI:29806"/>
        <dbReference type="ChEBI" id="CHEBI:58443"/>
        <dbReference type="ChEBI" id="CHEBI:58475"/>
        <dbReference type="EC" id="4.3.2.2"/>
    </reaction>
    <physiologicalReaction direction="left-to-right" evidence="9">
        <dbReference type="Rhea" id="RHEA:23921"/>
    </physiologicalReaction>
</comment>
<accession>A0A371ND12</accession>
<dbReference type="UniPathway" id="UPA00074">
    <property type="reaction ID" value="UER00132"/>
</dbReference>
<keyword evidence="7 14" id="KW-0658">Purine biosynthesis</keyword>
<dbReference type="InterPro" id="IPR019468">
    <property type="entry name" value="AdenyloSucc_lyase_C"/>
</dbReference>
<evidence type="ECO:0000256" key="1">
    <source>
        <dbReference type="ARBA" id="ARBA00004706"/>
    </source>
</evidence>
<evidence type="ECO:0000313" key="17">
    <source>
        <dbReference type="Proteomes" id="UP000256864"/>
    </source>
</evidence>
<feature type="domain" description="Adenylosuccinate lyase C-terminal" evidence="15">
    <location>
        <begin position="362"/>
        <end position="442"/>
    </location>
</feature>
<comment type="subunit">
    <text evidence="4">Homotetramer. Residues from neighboring subunits contribute catalytic and substrate-binding residues to each active site.</text>
</comment>
<evidence type="ECO:0000256" key="4">
    <source>
        <dbReference type="ARBA" id="ARBA00011668"/>
    </source>
</evidence>
<comment type="similarity">
    <text evidence="3 14">Belongs to the lyase 1 family. Adenylosuccinate lyase subfamily.</text>
</comment>
<evidence type="ECO:0000256" key="3">
    <source>
        <dbReference type="ARBA" id="ARBA00008273"/>
    </source>
</evidence>
<evidence type="ECO:0000256" key="13">
    <source>
        <dbReference type="NCBIfam" id="TIGR00928"/>
    </source>
</evidence>
<protein>
    <recommendedName>
        <fullName evidence="6 13">Adenylosuccinate lyase</fullName>
        <shortName evidence="14">ASL</shortName>
        <ecNumber evidence="5 13">4.3.2.2</ecNumber>
    </recommendedName>
    <alternativeName>
        <fullName evidence="11 14">Adenylosuccinase</fullName>
    </alternativeName>
</protein>
<dbReference type="GO" id="GO:0004018">
    <property type="term" value="F:N6-(1,2-dicarboxyethyl)AMP AMP-lyase (fumarate-forming) activity"/>
    <property type="evidence" value="ECO:0007669"/>
    <property type="project" value="UniProtKB-UniRule"/>
</dbReference>
<evidence type="ECO:0000256" key="10">
    <source>
        <dbReference type="ARBA" id="ARBA00025012"/>
    </source>
</evidence>
<dbReference type="InterPro" id="IPR008948">
    <property type="entry name" value="L-Aspartase-like"/>
</dbReference>
<dbReference type="GO" id="GO:0044208">
    <property type="term" value="P:'de novo' AMP biosynthetic process"/>
    <property type="evidence" value="ECO:0007669"/>
    <property type="project" value="UniProtKB-UniPathway"/>
</dbReference>
<dbReference type="GO" id="GO:0005829">
    <property type="term" value="C:cytosol"/>
    <property type="evidence" value="ECO:0007669"/>
    <property type="project" value="TreeGrafter"/>
</dbReference>
<dbReference type="EMBL" id="QREL01000002">
    <property type="protein sequence ID" value="REE26402.1"/>
    <property type="molecule type" value="Genomic_DNA"/>
</dbReference>
<dbReference type="InterPro" id="IPR022761">
    <property type="entry name" value="Fumarate_lyase_N"/>
</dbReference>
<comment type="caution">
    <text evidence="16">The sequence shown here is derived from an EMBL/GenBank/DDBJ whole genome shotgun (WGS) entry which is preliminary data.</text>
</comment>
<evidence type="ECO:0000256" key="9">
    <source>
        <dbReference type="ARBA" id="ARBA00024477"/>
    </source>
</evidence>
<evidence type="ECO:0000256" key="12">
    <source>
        <dbReference type="ARBA" id="ARBA00049115"/>
    </source>
</evidence>
<dbReference type="SMART" id="SM00998">
    <property type="entry name" value="ADSL_C"/>
    <property type="match status" value="1"/>
</dbReference>
<dbReference type="PANTHER" id="PTHR43172:SF1">
    <property type="entry name" value="ADENYLOSUCCINATE LYASE"/>
    <property type="match status" value="1"/>
</dbReference>
<keyword evidence="8 14" id="KW-0456">Lyase</keyword>
<dbReference type="PRINTS" id="PR00145">
    <property type="entry name" value="ARGSUCLYASE"/>
</dbReference>
<name>A0A371ND12_9EURY</name>
<dbReference type="PANTHER" id="PTHR43172">
    <property type="entry name" value="ADENYLOSUCCINATE LYASE"/>
    <property type="match status" value="1"/>
</dbReference>
<evidence type="ECO:0000256" key="2">
    <source>
        <dbReference type="ARBA" id="ARBA00004734"/>
    </source>
</evidence>
<dbReference type="Pfam" id="PF00206">
    <property type="entry name" value="Lyase_1"/>
    <property type="match status" value="1"/>
</dbReference>
<dbReference type="CDD" id="cd01360">
    <property type="entry name" value="Adenylsuccinate_lyase_1"/>
    <property type="match status" value="1"/>
</dbReference>
<comment type="function">
    <text evidence="10">Catalyzes two reactions in de novo purine nucleotide biosynthesis. Catalyzes the breakdown of 5-aminoimidazole- (N-succinylocarboxamide) ribotide (SAICAR or 2-[5-amino-1-(5-phospho-beta-D-ribosyl)imidazole-4-carboxamido]succinate) to 5-aminoimidazole-4-carboxamide ribotide (AICAR or 5-amino-1-(5-phospho-beta-D-ribosyl)imidazole-4-carboxamide) and fumarate, and of adenylosuccinate (ADS or N(6)-(1,2-dicarboxyethyl)-AMP) to adenosine monophosphate (AMP) and fumarate.</text>
</comment>
<comment type="pathway">
    <text evidence="1 14">Purine metabolism; IMP biosynthesis via de novo pathway; 5-amino-1-(5-phospho-D-ribosyl)imidazole-4-carboxamide from 5-amino-1-(5-phospho-D-ribosyl)imidazole-4-carboxylate: step 2/2.</text>
</comment>
<evidence type="ECO:0000256" key="14">
    <source>
        <dbReference type="RuleBase" id="RU361172"/>
    </source>
</evidence>
<dbReference type="UniPathway" id="UPA00075">
    <property type="reaction ID" value="UER00336"/>
</dbReference>
<evidence type="ECO:0000256" key="8">
    <source>
        <dbReference type="ARBA" id="ARBA00023239"/>
    </source>
</evidence>
<evidence type="ECO:0000256" key="7">
    <source>
        <dbReference type="ARBA" id="ARBA00022755"/>
    </source>
</evidence>
<dbReference type="Proteomes" id="UP000256864">
    <property type="component" value="Unassembled WGS sequence"/>
</dbReference>
<evidence type="ECO:0000256" key="11">
    <source>
        <dbReference type="ARBA" id="ARBA00030717"/>
    </source>
</evidence>
<dbReference type="RefSeq" id="WP_048176052.1">
    <property type="nucleotide sequence ID" value="NZ_QREL01000002.1"/>
</dbReference>
<dbReference type="GeneID" id="82297970"/>
<dbReference type="NCBIfam" id="TIGR00928">
    <property type="entry name" value="purB"/>
    <property type="match status" value="1"/>
</dbReference>
<dbReference type="Gene3D" id="1.10.40.30">
    <property type="entry name" value="Fumarase/aspartase (C-terminal domain)"/>
    <property type="match status" value="1"/>
</dbReference>
<keyword evidence="17" id="KW-1185">Reference proteome</keyword>
<dbReference type="GO" id="GO:0070626">
    <property type="term" value="F:(S)-2-(5-amino-1-(5-phospho-D-ribosyl)imidazole-4-carboxamido) succinate lyase (fumarate-forming) activity"/>
    <property type="evidence" value="ECO:0007669"/>
    <property type="project" value="TreeGrafter"/>
</dbReference>
<dbReference type="AlphaFoldDB" id="A0A371ND12"/>
<organism evidence="16 17">
    <name type="scientific">Methanothermobacter defluvii</name>
    <dbReference type="NCBI Taxonomy" id="49339"/>
    <lineage>
        <taxon>Archaea</taxon>
        <taxon>Methanobacteriati</taxon>
        <taxon>Methanobacteriota</taxon>
        <taxon>Methanomada group</taxon>
        <taxon>Methanobacteria</taxon>
        <taxon>Methanobacteriales</taxon>
        <taxon>Methanobacteriaceae</taxon>
        <taxon>Methanothermobacter</taxon>
    </lineage>
</organism>
<evidence type="ECO:0000313" key="16">
    <source>
        <dbReference type="EMBL" id="REE26402.1"/>
    </source>
</evidence>
<evidence type="ECO:0000259" key="15">
    <source>
        <dbReference type="SMART" id="SM00998"/>
    </source>
</evidence>
<dbReference type="PROSITE" id="PS00163">
    <property type="entry name" value="FUMARATE_LYASES"/>
    <property type="match status" value="1"/>
</dbReference>
<dbReference type="Gene3D" id="1.20.200.10">
    <property type="entry name" value="Fumarase/aspartase (Central domain)"/>
    <property type="match status" value="1"/>
</dbReference>
<dbReference type="Pfam" id="PF10397">
    <property type="entry name" value="ADSL_C"/>
    <property type="match status" value="1"/>
</dbReference>
<dbReference type="FunFam" id="1.10.275.10:FF:000012">
    <property type="entry name" value="Adenylosuccinate lyase"/>
    <property type="match status" value="1"/>
</dbReference>
<comment type="catalytic activity">
    <reaction evidence="12">
        <text>N(6)-(1,2-dicarboxyethyl)-AMP = fumarate + AMP</text>
        <dbReference type="Rhea" id="RHEA:16853"/>
        <dbReference type="ChEBI" id="CHEBI:29806"/>
        <dbReference type="ChEBI" id="CHEBI:57567"/>
        <dbReference type="ChEBI" id="CHEBI:456215"/>
        <dbReference type="EC" id="4.3.2.2"/>
    </reaction>
    <physiologicalReaction direction="left-to-right" evidence="12">
        <dbReference type="Rhea" id="RHEA:16854"/>
    </physiologicalReaction>
</comment>
<evidence type="ECO:0000256" key="6">
    <source>
        <dbReference type="ARBA" id="ARBA00017058"/>
    </source>
</evidence>